<keyword evidence="1" id="KW-0812">Transmembrane</keyword>
<dbReference type="PANTHER" id="PTHR37953">
    <property type="entry name" value="UPF0127 PROTEIN MJ1496"/>
    <property type="match status" value="1"/>
</dbReference>
<protein>
    <recommendedName>
        <fullName evidence="4">DUF192 domain-containing protein</fullName>
    </recommendedName>
</protein>
<evidence type="ECO:0000313" key="3">
    <source>
        <dbReference type="Proteomes" id="UP000178348"/>
    </source>
</evidence>
<dbReference type="Gene3D" id="2.60.120.1140">
    <property type="entry name" value="Protein of unknown function DUF192"/>
    <property type="match status" value="1"/>
</dbReference>
<keyword evidence="1" id="KW-0472">Membrane</keyword>
<gene>
    <name evidence="2" type="ORF">A2946_02550</name>
</gene>
<dbReference type="EMBL" id="MHLB01000016">
    <property type="protein sequence ID" value="OGZ02349.1"/>
    <property type="molecule type" value="Genomic_DNA"/>
</dbReference>
<evidence type="ECO:0000256" key="1">
    <source>
        <dbReference type="SAM" id="Phobius"/>
    </source>
</evidence>
<dbReference type="InterPro" id="IPR003795">
    <property type="entry name" value="DUF192"/>
</dbReference>
<dbReference type="AlphaFoldDB" id="A0A1G2CLX6"/>
<name>A0A1G2CLX6_9BACT</name>
<keyword evidence="1" id="KW-1133">Transmembrane helix</keyword>
<sequence>MKPNMISLGIIIVFAAVLVVYFGGFGFDTAGRRATLTIGGRIFNIEVRDTAAGRSQGLSGREALGENEGMLFTFGSPGDYGFWMKDMKFPIDIVWIRDGKVVGVTEDVPPEPEKTMLSLTSYYPPSPADTVLELRAGAVADYGIAAGNAVTITE</sequence>
<reference evidence="2 3" key="1">
    <citation type="journal article" date="2016" name="Nat. Commun.">
        <title>Thousands of microbial genomes shed light on interconnected biogeochemical processes in an aquifer system.</title>
        <authorList>
            <person name="Anantharaman K."/>
            <person name="Brown C.T."/>
            <person name="Hug L.A."/>
            <person name="Sharon I."/>
            <person name="Castelle C.J."/>
            <person name="Probst A.J."/>
            <person name="Thomas B.C."/>
            <person name="Singh A."/>
            <person name="Wilkins M.J."/>
            <person name="Karaoz U."/>
            <person name="Brodie E.L."/>
            <person name="Williams K.H."/>
            <person name="Hubbard S.S."/>
            <person name="Banfield J.F."/>
        </authorList>
    </citation>
    <scope>NUCLEOTIDE SEQUENCE [LARGE SCALE GENOMIC DNA]</scope>
</reference>
<organism evidence="2 3">
    <name type="scientific">Candidatus Liptonbacteria bacterium RIFCSPLOWO2_01_FULL_53_13</name>
    <dbReference type="NCBI Taxonomy" id="1798651"/>
    <lineage>
        <taxon>Bacteria</taxon>
        <taxon>Candidatus Liptoniibacteriota</taxon>
    </lineage>
</organism>
<comment type="caution">
    <text evidence="2">The sequence shown here is derived from an EMBL/GenBank/DDBJ whole genome shotgun (WGS) entry which is preliminary data.</text>
</comment>
<feature type="transmembrane region" description="Helical" evidence="1">
    <location>
        <begin position="6"/>
        <end position="27"/>
    </location>
</feature>
<accession>A0A1G2CLX6</accession>
<evidence type="ECO:0000313" key="2">
    <source>
        <dbReference type="EMBL" id="OGZ02349.1"/>
    </source>
</evidence>
<proteinExistence type="predicted"/>
<evidence type="ECO:0008006" key="4">
    <source>
        <dbReference type="Google" id="ProtNLM"/>
    </source>
</evidence>
<dbReference type="Proteomes" id="UP000178348">
    <property type="component" value="Unassembled WGS sequence"/>
</dbReference>
<dbReference type="Pfam" id="PF02643">
    <property type="entry name" value="DUF192"/>
    <property type="match status" value="1"/>
</dbReference>
<dbReference type="PANTHER" id="PTHR37953:SF1">
    <property type="entry name" value="UPF0127 PROTEIN MJ1496"/>
    <property type="match status" value="1"/>
</dbReference>
<dbReference type="InterPro" id="IPR038695">
    <property type="entry name" value="Saro_0823-like_sf"/>
</dbReference>